<protein>
    <submittedName>
        <fullName evidence="2">Uncharacterized protein</fullName>
    </submittedName>
</protein>
<dbReference type="EMBL" id="KV428085">
    <property type="protein sequence ID" value="KZT37368.1"/>
    <property type="molecule type" value="Genomic_DNA"/>
</dbReference>
<evidence type="ECO:0000313" key="2">
    <source>
        <dbReference type="EMBL" id="KZT37368.1"/>
    </source>
</evidence>
<sequence length="192" mass="21890">MNTHNNSSDAFLQDLAYYYASQKDEQQELTPVLHVQASNSVSENGYPAAQIGSGPGETQYLEPVERTHNVPTSSNGPLVAEYQLNPAEPVSRERRAAIERRCKERKREALENIREELRLRREPVDRNDRFQANLTFKAAEALRRDREQIARLNADIEWLRSQIHVSRARLIADFQGAGNSAPFSQYPSIPPF</sequence>
<name>A0A166CEJ2_9AGAM</name>
<evidence type="ECO:0000313" key="3">
    <source>
        <dbReference type="Proteomes" id="UP000076798"/>
    </source>
</evidence>
<evidence type="ECO:0000256" key="1">
    <source>
        <dbReference type="SAM" id="Coils"/>
    </source>
</evidence>
<gene>
    <name evidence="2" type="ORF">SISSUDRAFT_1048592</name>
</gene>
<dbReference type="Proteomes" id="UP000076798">
    <property type="component" value="Unassembled WGS sequence"/>
</dbReference>
<accession>A0A166CEJ2</accession>
<keyword evidence="3" id="KW-1185">Reference proteome</keyword>
<dbReference type="AlphaFoldDB" id="A0A166CEJ2"/>
<feature type="coiled-coil region" evidence="1">
    <location>
        <begin position="100"/>
        <end position="162"/>
    </location>
</feature>
<proteinExistence type="predicted"/>
<keyword evidence="1" id="KW-0175">Coiled coil</keyword>
<reference evidence="2 3" key="1">
    <citation type="journal article" date="2016" name="Mol. Biol. Evol.">
        <title>Comparative Genomics of Early-Diverging Mushroom-Forming Fungi Provides Insights into the Origins of Lignocellulose Decay Capabilities.</title>
        <authorList>
            <person name="Nagy L.G."/>
            <person name="Riley R."/>
            <person name="Tritt A."/>
            <person name="Adam C."/>
            <person name="Daum C."/>
            <person name="Floudas D."/>
            <person name="Sun H."/>
            <person name="Yadav J.S."/>
            <person name="Pangilinan J."/>
            <person name="Larsson K.H."/>
            <person name="Matsuura K."/>
            <person name="Barry K."/>
            <person name="Labutti K."/>
            <person name="Kuo R."/>
            <person name="Ohm R.A."/>
            <person name="Bhattacharya S.S."/>
            <person name="Shirouzu T."/>
            <person name="Yoshinaga Y."/>
            <person name="Martin F.M."/>
            <person name="Grigoriev I.V."/>
            <person name="Hibbett D.S."/>
        </authorList>
    </citation>
    <scope>NUCLEOTIDE SEQUENCE [LARGE SCALE GENOMIC DNA]</scope>
    <source>
        <strain evidence="2 3">HHB10207 ss-3</strain>
    </source>
</reference>
<organism evidence="2 3">
    <name type="scientific">Sistotremastrum suecicum HHB10207 ss-3</name>
    <dbReference type="NCBI Taxonomy" id="1314776"/>
    <lineage>
        <taxon>Eukaryota</taxon>
        <taxon>Fungi</taxon>
        <taxon>Dikarya</taxon>
        <taxon>Basidiomycota</taxon>
        <taxon>Agaricomycotina</taxon>
        <taxon>Agaricomycetes</taxon>
        <taxon>Sistotremastrales</taxon>
        <taxon>Sistotremastraceae</taxon>
        <taxon>Sistotremastrum</taxon>
    </lineage>
</organism>